<organism evidence="2 3">
    <name type="scientific">Ancylobacter novellus</name>
    <name type="common">Thiobacillus novellus</name>
    <dbReference type="NCBI Taxonomy" id="921"/>
    <lineage>
        <taxon>Bacteria</taxon>
        <taxon>Pseudomonadati</taxon>
        <taxon>Pseudomonadota</taxon>
        <taxon>Alphaproteobacteria</taxon>
        <taxon>Hyphomicrobiales</taxon>
        <taxon>Xanthobacteraceae</taxon>
        <taxon>Ancylobacter</taxon>
    </lineage>
</organism>
<name>A0A2W5S8Y6_ANCNO</name>
<dbReference type="InterPro" id="IPR006448">
    <property type="entry name" value="Phage_term_ssu_P27"/>
</dbReference>
<sequence>MRGRKPDDAGLQAAKGNPGRRRPKAADAAPVNPGEIKPPRWLAKSRKAMEVWREHVPLLARLNFVNALDAQPIARYCRYVVEWVAADEAIRKEGTWYDATDTNGNSTKRQHPAFKAWQSLEKVLGDIEASYGMRADARFKILRDQSVALGGMGGLPLFGDKAPERQVQDVESTDAPAPAIDNDPIGALSRMDATPPGSRPN</sequence>
<feature type="region of interest" description="Disordered" evidence="1">
    <location>
        <begin position="1"/>
        <end position="38"/>
    </location>
</feature>
<dbReference type="Pfam" id="PF05119">
    <property type="entry name" value="Terminase_4"/>
    <property type="match status" value="1"/>
</dbReference>
<evidence type="ECO:0000313" key="3">
    <source>
        <dbReference type="Proteomes" id="UP000248887"/>
    </source>
</evidence>
<dbReference type="EMBL" id="QFQD01000094">
    <property type="protein sequence ID" value="PZQ79297.1"/>
    <property type="molecule type" value="Genomic_DNA"/>
</dbReference>
<gene>
    <name evidence="2" type="ORF">DI549_20550</name>
</gene>
<feature type="region of interest" description="Disordered" evidence="1">
    <location>
        <begin position="160"/>
        <end position="201"/>
    </location>
</feature>
<dbReference type="AlphaFoldDB" id="A0A2W5S8Y6"/>
<proteinExistence type="predicted"/>
<comment type="caution">
    <text evidence="2">The sequence shown here is derived from an EMBL/GenBank/DDBJ whole genome shotgun (WGS) entry which is preliminary data.</text>
</comment>
<dbReference type="Proteomes" id="UP000248887">
    <property type="component" value="Unassembled WGS sequence"/>
</dbReference>
<dbReference type="NCBIfam" id="TIGR01558">
    <property type="entry name" value="sm_term_P27"/>
    <property type="match status" value="1"/>
</dbReference>
<protein>
    <submittedName>
        <fullName evidence="2">Phage terminase small subunit P27 family</fullName>
    </submittedName>
</protein>
<accession>A0A2W5S8Y6</accession>
<evidence type="ECO:0000313" key="2">
    <source>
        <dbReference type="EMBL" id="PZQ79297.1"/>
    </source>
</evidence>
<evidence type="ECO:0000256" key="1">
    <source>
        <dbReference type="SAM" id="MobiDB-lite"/>
    </source>
</evidence>
<reference evidence="2 3" key="1">
    <citation type="submission" date="2017-08" db="EMBL/GenBank/DDBJ databases">
        <title>Infants hospitalized years apart are colonized by the same room-sourced microbial strains.</title>
        <authorList>
            <person name="Brooks B."/>
            <person name="Olm M.R."/>
            <person name="Firek B.A."/>
            <person name="Baker R."/>
            <person name="Thomas B.C."/>
            <person name="Morowitz M.J."/>
            <person name="Banfield J.F."/>
        </authorList>
    </citation>
    <scope>NUCLEOTIDE SEQUENCE [LARGE SCALE GENOMIC DNA]</scope>
    <source>
        <strain evidence="2">S2_005_001_R2_27</strain>
    </source>
</reference>